<gene>
    <name evidence="1" type="ORF">A3A78_03895</name>
</gene>
<evidence type="ECO:0000313" key="2">
    <source>
        <dbReference type="Proteomes" id="UP000176504"/>
    </source>
</evidence>
<dbReference type="Proteomes" id="UP000176504">
    <property type="component" value="Unassembled WGS sequence"/>
</dbReference>
<dbReference type="EMBL" id="MEVI01000003">
    <property type="protein sequence ID" value="OGC55092.1"/>
    <property type="molecule type" value="Genomic_DNA"/>
</dbReference>
<sequence>MRGKKFIINSTKMDLHRVVTATGNINKELPQQSVIEFMEHADKDFGKIELTKWEQTLRQHLQNLQKQLPYIKDPHSRLRWAEDVMTIRCRL</sequence>
<accession>A0A1F4VCW9</accession>
<name>A0A1F4VCW9_UNCKA</name>
<protein>
    <submittedName>
        <fullName evidence="1">Uncharacterized protein</fullName>
    </submittedName>
</protein>
<evidence type="ECO:0000313" key="1">
    <source>
        <dbReference type="EMBL" id="OGC55092.1"/>
    </source>
</evidence>
<dbReference type="AlphaFoldDB" id="A0A1F4VCW9"/>
<organism evidence="1 2">
    <name type="scientific">candidate division WWE3 bacterium RIFCSPLOWO2_01_FULL_41_18</name>
    <dbReference type="NCBI Taxonomy" id="1802625"/>
    <lineage>
        <taxon>Bacteria</taxon>
        <taxon>Katanobacteria</taxon>
    </lineage>
</organism>
<comment type="caution">
    <text evidence="1">The sequence shown here is derived from an EMBL/GenBank/DDBJ whole genome shotgun (WGS) entry which is preliminary data.</text>
</comment>
<reference evidence="1 2" key="1">
    <citation type="journal article" date="2016" name="Nat. Commun.">
        <title>Thousands of microbial genomes shed light on interconnected biogeochemical processes in an aquifer system.</title>
        <authorList>
            <person name="Anantharaman K."/>
            <person name="Brown C.T."/>
            <person name="Hug L.A."/>
            <person name="Sharon I."/>
            <person name="Castelle C.J."/>
            <person name="Probst A.J."/>
            <person name="Thomas B.C."/>
            <person name="Singh A."/>
            <person name="Wilkins M.J."/>
            <person name="Karaoz U."/>
            <person name="Brodie E.L."/>
            <person name="Williams K.H."/>
            <person name="Hubbard S.S."/>
            <person name="Banfield J.F."/>
        </authorList>
    </citation>
    <scope>NUCLEOTIDE SEQUENCE [LARGE SCALE GENOMIC DNA]</scope>
</reference>
<proteinExistence type="predicted"/>